<keyword evidence="3" id="KW-0804">Transcription</keyword>
<dbReference type="SMART" id="SM00354">
    <property type="entry name" value="HTH_LACI"/>
    <property type="match status" value="1"/>
</dbReference>
<evidence type="ECO:0000313" key="6">
    <source>
        <dbReference type="Proteomes" id="UP000254429"/>
    </source>
</evidence>
<dbReference type="GO" id="GO:0000976">
    <property type="term" value="F:transcription cis-regulatory region binding"/>
    <property type="evidence" value="ECO:0007669"/>
    <property type="project" value="TreeGrafter"/>
</dbReference>
<evidence type="ECO:0000313" key="5">
    <source>
        <dbReference type="EMBL" id="STM36925.1"/>
    </source>
</evidence>
<sequence length="348" mass="38420">MATLKDIAIEAGVSLATVSRVLNDDPTLNVKEETKHRILEIAEKLEYKTSSARKLQTGAVNQHHILAIYSYQQELEINDPYYLAIRHGIETQCEKLGIELTNCYEHSGLPDIKNVTGILIVGKPTPALRAAASALTDNICFIDFHEPGSGYDAVDIDLARISKEIIDFYINQGVNRIGFIGGEDEPGKADIREVAFAEYGRLKQVVREEDIWRGGFSSSSGYELAKQMLAREDYPKALFVASDSIAIGVLRAIHERGLNIPQDISLISVNDIPTARFTFPPLSTVRIHSEMMGSQGVNLVYEKARDGPRAAAVSLRSQQIKTARHDPLNPLTHCPAIVFAGQCCRLFS</sequence>
<reference evidence="5 6" key="1">
    <citation type="submission" date="2018-06" db="EMBL/GenBank/DDBJ databases">
        <authorList>
            <consortium name="Pathogen Informatics"/>
            <person name="Doyle S."/>
        </authorList>
    </citation>
    <scope>NUCLEOTIDE SEQUENCE [LARGE SCALE GENOMIC DNA]</scope>
    <source>
        <strain evidence="5 6">NCTC8500</strain>
    </source>
</reference>
<protein>
    <submittedName>
        <fullName evidence="5">Ebg operon repressor</fullName>
    </submittedName>
</protein>
<dbReference type="PROSITE" id="PS00356">
    <property type="entry name" value="HTH_LACI_1"/>
    <property type="match status" value="1"/>
</dbReference>
<dbReference type="Pfam" id="PF13377">
    <property type="entry name" value="Peripla_BP_3"/>
    <property type="match status" value="1"/>
</dbReference>
<evidence type="ECO:0000256" key="2">
    <source>
        <dbReference type="ARBA" id="ARBA00023125"/>
    </source>
</evidence>
<dbReference type="PANTHER" id="PTHR30146:SF149">
    <property type="entry name" value="HTH-TYPE TRANSCRIPTIONAL REGULATOR EBGR"/>
    <property type="match status" value="1"/>
</dbReference>
<dbReference type="Gene3D" id="3.40.50.2300">
    <property type="match status" value="2"/>
</dbReference>
<gene>
    <name evidence="5" type="primary">ebgR</name>
    <name evidence="5" type="ORF">NCTC8500_00637</name>
</gene>
<dbReference type="PROSITE" id="PS50932">
    <property type="entry name" value="HTH_LACI_2"/>
    <property type="match status" value="1"/>
</dbReference>
<evidence type="ECO:0000256" key="1">
    <source>
        <dbReference type="ARBA" id="ARBA00023015"/>
    </source>
</evidence>
<dbReference type="InterPro" id="IPR028082">
    <property type="entry name" value="Peripla_BP_I"/>
</dbReference>
<dbReference type="EMBL" id="UGFG01000001">
    <property type="protein sequence ID" value="STM36925.1"/>
    <property type="molecule type" value="Genomic_DNA"/>
</dbReference>
<accession>A0A377DLB5</accession>
<proteinExistence type="predicted"/>
<dbReference type="GO" id="GO:0003700">
    <property type="term" value="F:DNA-binding transcription factor activity"/>
    <property type="evidence" value="ECO:0007669"/>
    <property type="project" value="TreeGrafter"/>
</dbReference>
<dbReference type="PRINTS" id="PR00036">
    <property type="entry name" value="HTHLACI"/>
</dbReference>
<dbReference type="Gene3D" id="1.10.260.40">
    <property type="entry name" value="lambda repressor-like DNA-binding domains"/>
    <property type="match status" value="1"/>
</dbReference>
<dbReference type="CDD" id="cd01392">
    <property type="entry name" value="HTH_LacI"/>
    <property type="match status" value="1"/>
</dbReference>
<dbReference type="InterPro" id="IPR010982">
    <property type="entry name" value="Lambda_DNA-bd_dom_sf"/>
</dbReference>
<dbReference type="NCBIfam" id="NF007665">
    <property type="entry name" value="PRK10339.1"/>
    <property type="match status" value="1"/>
</dbReference>
<name>A0A377DLB5_ECOLX</name>
<dbReference type="InterPro" id="IPR046335">
    <property type="entry name" value="LacI/GalR-like_sensor"/>
</dbReference>
<dbReference type="PANTHER" id="PTHR30146">
    <property type="entry name" value="LACI-RELATED TRANSCRIPTIONAL REPRESSOR"/>
    <property type="match status" value="1"/>
</dbReference>
<feature type="domain" description="HTH lacI-type" evidence="4">
    <location>
        <begin position="2"/>
        <end position="57"/>
    </location>
</feature>
<dbReference type="Proteomes" id="UP000254429">
    <property type="component" value="Unassembled WGS sequence"/>
</dbReference>
<dbReference type="InterPro" id="IPR000843">
    <property type="entry name" value="HTH_LacI"/>
</dbReference>
<keyword evidence="2" id="KW-0238">DNA-binding</keyword>
<dbReference type="Pfam" id="PF00356">
    <property type="entry name" value="LacI"/>
    <property type="match status" value="1"/>
</dbReference>
<dbReference type="AlphaFoldDB" id="A0A377DLB5"/>
<dbReference type="FunFam" id="3.40.50.2300:FF:000160">
    <property type="entry name" value="DNA-binding transcriptional repressor EbgR"/>
    <property type="match status" value="1"/>
</dbReference>
<dbReference type="CDD" id="cd01544">
    <property type="entry name" value="PBP1_GalR"/>
    <property type="match status" value="1"/>
</dbReference>
<keyword evidence="1" id="KW-0805">Transcription regulation</keyword>
<organism evidence="5 6">
    <name type="scientific">Escherichia coli</name>
    <dbReference type="NCBI Taxonomy" id="562"/>
    <lineage>
        <taxon>Bacteria</taxon>
        <taxon>Pseudomonadati</taxon>
        <taxon>Pseudomonadota</taxon>
        <taxon>Gammaproteobacteria</taxon>
        <taxon>Enterobacterales</taxon>
        <taxon>Enterobacteriaceae</taxon>
        <taxon>Escherichia</taxon>
    </lineage>
</organism>
<dbReference type="SUPFAM" id="SSF53822">
    <property type="entry name" value="Periplasmic binding protein-like I"/>
    <property type="match status" value="1"/>
</dbReference>
<dbReference type="SUPFAM" id="SSF47413">
    <property type="entry name" value="lambda repressor-like DNA-binding domains"/>
    <property type="match status" value="1"/>
</dbReference>
<evidence type="ECO:0000259" key="4">
    <source>
        <dbReference type="PROSITE" id="PS50932"/>
    </source>
</evidence>
<evidence type="ECO:0000256" key="3">
    <source>
        <dbReference type="ARBA" id="ARBA00023163"/>
    </source>
</evidence>